<sequence>MKKIRIVGLGPGDAGLITVAAMQAMREAPCLLLRTAIHPSVTRLDQEGIPYEALDRFYEQGDSFAAVYAAIVEYVLQKAADTDVVYAVPGSPVVAEKTVQLLEAAGNRAEVTVEVLPGMSFLETLYTRLRLDPVNGLTVIDSSDIASLLPPAAPVIVTQIYDRKVASDVKLALMDIYGDEYEALLVYHISLPDEAVRPVKLYELDRLETIDHLTSLVLPRPASPSLPFDLTPLVSVMARLRGEAGCPWDKAQTHKSLRRYLLEEVYEMLDAVDAGDDEGICEELGDILYQVVIHARIGEERGLFSAQEIVDHVTTKMIRRHPHVFGEKSLENSSGSVLNWDRIKQGERRQRHQHLLDGVVKGMPALLESLKLQEKSAKVGFEWPEDASVWDKLEEELSEWREALGENDADHAEEEAGDVLFVLANLCRRHKIEPECALHRANSKFRRRFSHVEECVLRSQRKWEDYTLAELDRFWQDAKAIERGL</sequence>
<dbReference type="GO" id="GO:0006203">
    <property type="term" value="P:dGTP catabolic process"/>
    <property type="evidence" value="ECO:0007669"/>
    <property type="project" value="TreeGrafter"/>
</dbReference>
<organism evidence="3 4">
    <name type="scientific">Megasphaera vaginalis</name>
    <name type="common">ex Srinivasan et al. 2021</name>
    <dbReference type="NCBI Taxonomy" id="1111454"/>
    <lineage>
        <taxon>Bacteria</taxon>
        <taxon>Bacillati</taxon>
        <taxon>Bacillota</taxon>
        <taxon>Negativicutes</taxon>
        <taxon>Veillonellales</taxon>
        <taxon>Veillonellaceae</taxon>
        <taxon>Megasphaera</taxon>
    </lineage>
</organism>
<dbReference type="InterPro" id="IPR048015">
    <property type="entry name" value="NTP-PPase_MazG-like_N"/>
</dbReference>
<dbReference type="PATRIC" id="fig|1111454.3.peg.324"/>
<dbReference type="InterPro" id="IPR011551">
    <property type="entry name" value="NTP_PyrPHydrolase_MazG"/>
</dbReference>
<dbReference type="NCBIfam" id="TIGR00444">
    <property type="entry name" value="mazG"/>
    <property type="match status" value="1"/>
</dbReference>
<dbReference type="Proteomes" id="UP000017090">
    <property type="component" value="Unassembled WGS sequence"/>
</dbReference>
<dbReference type="InterPro" id="IPR024180">
    <property type="entry name" value="Tetrapyrrole_Mease/MazG_pred"/>
</dbReference>
<reference evidence="3 4" key="1">
    <citation type="submission" date="2013-09" db="EMBL/GenBank/DDBJ databases">
        <authorList>
            <person name="Durkin A.S."/>
            <person name="Haft D.R."/>
            <person name="McCorrison J."/>
            <person name="Torralba M."/>
            <person name="Gillis M."/>
            <person name="Haft D.H."/>
            <person name="Methe B."/>
            <person name="Sutton G."/>
            <person name="Nelson K.E."/>
        </authorList>
    </citation>
    <scope>NUCLEOTIDE SEQUENCE [LARGE SCALE GENOMIC DNA]</scope>
    <source>
        <strain evidence="3 4">BV3C16-1</strain>
    </source>
</reference>
<dbReference type="NCBIfam" id="NF007113">
    <property type="entry name" value="PRK09562.1"/>
    <property type="match status" value="1"/>
</dbReference>
<dbReference type="Pfam" id="PF00590">
    <property type="entry name" value="TP_methylase"/>
    <property type="match status" value="1"/>
</dbReference>
<feature type="domain" description="NTP pyrophosphohydrolase MazG-like" evidence="2">
    <location>
        <begin position="252"/>
        <end position="325"/>
    </location>
</feature>
<dbReference type="InterPro" id="IPR035013">
    <property type="entry name" value="YabN_N"/>
</dbReference>
<dbReference type="GO" id="GO:0047429">
    <property type="term" value="F:nucleoside triphosphate diphosphatase activity"/>
    <property type="evidence" value="ECO:0007669"/>
    <property type="project" value="InterPro"/>
</dbReference>
<feature type="domain" description="NTP pyrophosphohydrolase MazG-like" evidence="2">
    <location>
        <begin position="391"/>
        <end position="452"/>
    </location>
</feature>
<evidence type="ECO:0000313" key="3">
    <source>
        <dbReference type="EMBL" id="ERT61886.1"/>
    </source>
</evidence>
<dbReference type="SUPFAM" id="SSF53790">
    <property type="entry name" value="Tetrapyrrole methylase"/>
    <property type="match status" value="1"/>
</dbReference>
<dbReference type="GO" id="GO:0046047">
    <property type="term" value="P:TTP catabolic process"/>
    <property type="evidence" value="ECO:0007669"/>
    <property type="project" value="TreeGrafter"/>
</dbReference>
<dbReference type="PANTHER" id="PTHR30522:SF0">
    <property type="entry name" value="NUCLEOSIDE TRIPHOSPHATE PYROPHOSPHOHYDROLASE"/>
    <property type="match status" value="1"/>
</dbReference>
<dbReference type="InterPro" id="IPR004518">
    <property type="entry name" value="MazG-like_dom"/>
</dbReference>
<dbReference type="GO" id="GO:0046076">
    <property type="term" value="P:dTTP catabolic process"/>
    <property type="evidence" value="ECO:0007669"/>
    <property type="project" value="TreeGrafter"/>
</dbReference>
<accession>U7URH3</accession>
<dbReference type="RefSeq" id="WP_023052782.1">
    <property type="nucleotide sequence ID" value="NZ_AWXA01000007.1"/>
</dbReference>
<dbReference type="InterPro" id="IPR035996">
    <property type="entry name" value="4pyrrol_Methylase_sf"/>
</dbReference>
<keyword evidence="4" id="KW-1185">Reference proteome</keyword>
<dbReference type="InterPro" id="IPR000878">
    <property type="entry name" value="4pyrrol_Mease"/>
</dbReference>
<proteinExistence type="predicted"/>
<dbReference type="GO" id="GO:0006950">
    <property type="term" value="P:response to stress"/>
    <property type="evidence" value="ECO:0007669"/>
    <property type="project" value="UniProtKB-ARBA"/>
</dbReference>
<protein>
    <submittedName>
        <fullName evidence="3">MazG family protein</fullName>
    </submittedName>
</protein>
<dbReference type="OrthoDB" id="9808939at2"/>
<name>U7URH3_9FIRM</name>
<gene>
    <name evidence="3" type="ORF">HMPREF1250_1991</name>
</gene>
<evidence type="ECO:0000313" key="4">
    <source>
        <dbReference type="Proteomes" id="UP000017090"/>
    </source>
</evidence>
<dbReference type="GO" id="GO:0008168">
    <property type="term" value="F:methyltransferase activity"/>
    <property type="evidence" value="ECO:0007669"/>
    <property type="project" value="InterPro"/>
</dbReference>
<dbReference type="AlphaFoldDB" id="U7URH3"/>
<evidence type="ECO:0000259" key="2">
    <source>
        <dbReference type="Pfam" id="PF03819"/>
    </source>
</evidence>
<dbReference type="EMBL" id="AWXA01000007">
    <property type="protein sequence ID" value="ERT61886.1"/>
    <property type="molecule type" value="Genomic_DNA"/>
</dbReference>
<comment type="caution">
    <text evidence="3">The sequence shown here is derived from an EMBL/GenBank/DDBJ whole genome shotgun (WGS) entry which is preliminary data.</text>
</comment>
<dbReference type="GO" id="GO:0046081">
    <property type="term" value="P:dUTP catabolic process"/>
    <property type="evidence" value="ECO:0007669"/>
    <property type="project" value="TreeGrafter"/>
</dbReference>
<dbReference type="STRING" id="1111454.HMPREF1250_1991"/>
<dbReference type="GO" id="GO:0046052">
    <property type="term" value="P:UTP catabolic process"/>
    <property type="evidence" value="ECO:0007669"/>
    <property type="project" value="TreeGrafter"/>
</dbReference>
<evidence type="ECO:0000259" key="1">
    <source>
        <dbReference type="Pfam" id="PF00590"/>
    </source>
</evidence>
<dbReference type="InterPro" id="IPR014777">
    <property type="entry name" value="4pyrrole_Mease_sub1"/>
</dbReference>
<dbReference type="SUPFAM" id="SSF101386">
    <property type="entry name" value="all-alpha NTP pyrophosphatases"/>
    <property type="match status" value="2"/>
</dbReference>
<dbReference type="InterPro" id="IPR048011">
    <property type="entry name" value="NTP-PPase_MazG-like_C"/>
</dbReference>
<dbReference type="CDD" id="cd11723">
    <property type="entry name" value="YabN_N_like"/>
    <property type="match status" value="1"/>
</dbReference>
<dbReference type="FunFam" id="1.10.287.1080:FF:000001">
    <property type="entry name" value="Nucleoside triphosphate pyrophosphohydrolase"/>
    <property type="match status" value="1"/>
</dbReference>
<feature type="domain" description="Tetrapyrrole methylase" evidence="1">
    <location>
        <begin position="3"/>
        <end position="205"/>
    </location>
</feature>
<dbReference type="PANTHER" id="PTHR30522">
    <property type="entry name" value="NUCLEOSIDE TRIPHOSPHATE PYROPHOSPHOHYDROLASE"/>
    <property type="match status" value="1"/>
</dbReference>
<dbReference type="PIRSF" id="PIRSF002845">
    <property type="entry name" value="Ttrprl_mtas_MazG"/>
    <property type="match status" value="1"/>
</dbReference>
<dbReference type="CDD" id="cd11529">
    <property type="entry name" value="NTP-PPase_MazG_Cterm"/>
    <property type="match status" value="1"/>
</dbReference>
<dbReference type="eggNOG" id="COG3956">
    <property type="taxonomic scope" value="Bacteria"/>
</dbReference>
<dbReference type="Gene3D" id="3.40.1010.10">
    <property type="entry name" value="Cobalt-precorrin-4 Transmethylase, Domain 1"/>
    <property type="match status" value="1"/>
</dbReference>
<dbReference type="CDD" id="cd11528">
    <property type="entry name" value="NTP-PPase_MazG_Nterm"/>
    <property type="match status" value="1"/>
</dbReference>
<dbReference type="Gene3D" id="1.10.287.1080">
    <property type="entry name" value="MazG-like"/>
    <property type="match status" value="2"/>
</dbReference>
<dbReference type="Pfam" id="PF03819">
    <property type="entry name" value="MazG"/>
    <property type="match status" value="2"/>
</dbReference>
<dbReference type="GO" id="GO:0046061">
    <property type="term" value="P:dATP catabolic process"/>
    <property type="evidence" value="ECO:0007669"/>
    <property type="project" value="TreeGrafter"/>
</dbReference>